<dbReference type="OrthoDB" id="10541920at2759"/>
<feature type="coiled-coil region" evidence="1">
    <location>
        <begin position="206"/>
        <end position="233"/>
    </location>
</feature>
<comment type="caution">
    <text evidence="3">The sequence shown here is derived from an EMBL/GenBank/DDBJ whole genome shotgun (WGS) entry which is preliminary data.</text>
</comment>
<evidence type="ECO:0000256" key="1">
    <source>
        <dbReference type="SAM" id="Coils"/>
    </source>
</evidence>
<proteinExistence type="predicted"/>
<name>A0A1W0XDG1_HYPEX</name>
<accession>A0A1W0XDG1</accession>
<evidence type="ECO:0000256" key="2">
    <source>
        <dbReference type="SAM" id="MobiDB-lite"/>
    </source>
</evidence>
<keyword evidence="1" id="KW-0175">Coiled coil</keyword>
<gene>
    <name evidence="3" type="ORF">BV898_00454</name>
</gene>
<reference evidence="4" key="1">
    <citation type="submission" date="2017-01" db="EMBL/GenBank/DDBJ databases">
        <title>Comparative genomics of anhydrobiosis in the tardigrade Hypsibius dujardini.</title>
        <authorList>
            <person name="Yoshida Y."/>
            <person name="Koutsovoulos G."/>
            <person name="Laetsch D."/>
            <person name="Stevens L."/>
            <person name="Kumar S."/>
            <person name="Horikawa D."/>
            <person name="Ishino K."/>
            <person name="Komine S."/>
            <person name="Tomita M."/>
            <person name="Blaxter M."/>
            <person name="Arakawa K."/>
        </authorList>
    </citation>
    <scope>NUCLEOTIDE SEQUENCE [LARGE SCALE GENOMIC DNA]</scope>
    <source>
        <strain evidence="4">Z151</strain>
    </source>
</reference>
<organism evidence="3 4">
    <name type="scientific">Hypsibius exemplaris</name>
    <name type="common">Freshwater tardigrade</name>
    <dbReference type="NCBI Taxonomy" id="2072580"/>
    <lineage>
        <taxon>Eukaryota</taxon>
        <taxon>Metazoa</taxon>
        <taxon>Ecdysozoa</taxon>
        <taxon>Tardigrada</taxon>
        <taxon>Eutardigrada</taxon>
        <taxon>Parachela</taxon>
        <taxon>Hypsibioidea</taxon>
        <taxon>Hypsibiidae</taxon>
        <taxon>Hypsibius</taxon>
    </lineage>
</organism>
<sequence>MAVVTADIHPEIVKTAATQQAMKTTATTSMEPAPVVATSADNFPSFEQDLAAARKELNQLSKFLNVLILAYNNAHNSPLTAHHKLVNRIGAKLLSGLTFYRNSARKLAIHCRTAQEAQQLIYSQPSAEFFKLERLRAELDQLKSAVARLIPQDYSVFSDLKLISVEEVIKLRPDLGVDAQHHSETDSHDQHHRVFCAQIEYEQERRKKVMAEIEVLTKKKRSLQDEVKKRKDSLVAVTDDIDKDGKALLEKVAGKLNLSAADLERDISEIGPAVLDAVYSLQNREEEPATPIAVENDVEMVDITETPITTPEIVNNESPEDIIAREEGEASDEGETCSSPPP</sequence>
<evidence type="ECO:0000313" key="4">
    <source>
        <dbReference type="Proteomes" id="UP000192578"/>
    </source>
</evidence>
<feature type="region of interest" description="Disordered" evidence="2">
    <location>
        <begin position="307"/>
        <end position="342"/>
    </location>
</feature>
<protein>
    <submittedName>
        <fullName evidence="3">Uncharacterized protein</fullName>
    </submittedName>
</protein>
<dbReference type="EMBL" id="MTYJ01000002">
    <property type="protein sequence ID" value="OQV25514.1"/>
    <property type="molecule type" value="Genomic_DNA"/>
</dbReference>
<dbReference type="Proteomes" id="UP000192578">
    <property type="component" value="Unassembled WGS sequence"/>
</dbReference>
<evidence type="ECO:0000313" key="3">
    <source>
        <dbReference type="EMBL" id="OQV25514.1"/>
    </source>
</evidence>
<dbReference type="AlphaFoldDB" id="A0A1W0XDG1"/>
<keyword evidence="4" id="KW-1185">Reference proteome</keyword>